<evidence type="ECO:0000256" key="2">
    <source>
        <dbReference type="SAM" id="Phobius"/>
    </source>
</evidence>
<sequence>MATDDSMPTFTIDLDDPIPAPTIGPQSQREAQISRLAEHIARSMTRHQRALTGLTPYLIALTFTVLACALLQWPRKRWLPRLADVNTFLFCAALSWQQRPHLALLAANLAVGHVIWTSLPGSSLVVAEHLLPTHKEFMHSLVTTTSALVDGEEGEEEKMACMVCWCGENPLADLPCGHQACTGCLQSMGSHQRQIGCPLCRQPLFRGDERLAFHLRKGRVVSVAINAVLSSVTIAYRLRRGESWRAFISVLMLLLSVVSTWLGFPLKQLQGSGGNWWRGPDNSSTGALWRGPGFQFGAALVPVVLEWMTIWEFR</sequence>
<proteinExistence type="predicted"/>
<dbReference type="PROSITE" id="PS50089">
    <property type="entry name" value="ZF_RING_2"/>
    <property type="match status" value="1"/>
</dbReference>
<dbReference type="SUPFAM" id="SSF57850">
    <property type="entry name" value="RING/U-box"/>
    <property type="match status" value="1"/>
</dbReference>
<gene>
    <name evidence="4" type="ORF">LTR36_000826</name>
</gene>
<reference evidence="4 5" key="1">
    <citation type="submission" date="2021-11" db="EMBL/GenBank/DDBJ databases">
        <title>Black yeast isolated from Biological Soil Crust.</title>
        <authorList>
            <person name="Kurbessoian T."/>
        </authorList>
    </citation>
    <scope>NUCLEOTIDE SEQUENCE [LARGE SCALE GENOMIC DNA]</scope>
    <source>
        <strain evidence="4 5">CCFEE 5522</strain>
    </source>
</reference>
<evidence type="ECO:0000313" key="4">
    <source>
        <dbReference type="EMBL" id="KAK4539272.1"/>
    </source>
</evidence>
<dbReference type="InterPro" id="IPR001841">
    <property type="entry name" value="Znf_RING"/>
</dbReference>
<dbReference type="InterPro" id="IPR013083">
    <property type="entry name" value="Znf_RING/FYVE/PHD"/>
</dbReference>
<dbReference type="Proteomes" id="UP001324427">
    <property type="component" value="Unassembled WGS sequence"/>
</dbReference>
<name>A0AAV9J4T9_9PEZI</name>
<feature type="transmembrane region" description="Helical" evidence="2">
    <location>
        <begin position="54"/>
        <end position="73"/>
    </location>
</feature>
<keyword evidence="1" id="KW-0862">Zinc</keyword>
<keyword evidence="1" id="KW-0863">Zinc-finger</keyword>
<accession>A0AAV9J4T9</accession>
<organism evidence="4 5">
    <name type="scientific">Oleoguttula mirabilis</name>
    <dbReference type="NCBI Taxonomy" id="1507867"/>
    <lineage>
        <taxon>Eukaryota</taxon>
        <taxon>Fungi</taxon>
        <taxon>Dikarya</taxon>
        <taxon>Ascomycota</taxon>
        <taxon>Pezizomycotina</taxon>
        <taxon>Dothideomycetes</taxon>
        <taxon>Dothideomycetidae</taxon>
        <taxon>Mycosphaerellales</taxon>
        <taxon>Teratosphaeriaceae</taxon>
        <taxon>Oleoguttula</taxon>
    </lineage>
</organism>
<keyword evidence="2" id="KW-0472">Membrane</keyword>
<keyword evidence="5" id="KW-1185">Reference proteome</keyword>
<keyword evidence="2" id="KW-1133">Transmembrane helix</keyword>
<feature type="domain" description="RING-type" evidence="3">
    <location>
        <begin position="161"/>
        <end position="201"/>
    </location>
</feature>
<dbReference type="EMBL" id="JAVFHQ010000104">
    <property type="protein sequence ID" value="KAK4539272.1"/>
    <property type="molecule type" value="Genomic_DNA"/>
</dbReference>
<evidence type="ECO:0000259" key="3">
    <source>
        <dbReference type="PROSITE" id="PS50089"/>
    </source>
</evidence>
<evidence type="ECO:0000256" key="1">
    <source>
        <dbReference type="PROSITE-ProRule" id="PRU00175"/>
    </source>
</evidence>
<dbReference type="Pfam" id="PF13920">
    <property type="entry name" value="zf-C3HC4_3"/>
    <property type="match status" value="1"/>
</dbReference>
<comment type="caution">
    <text evidence="4">The sequence shown here is derived from an EMBL/GenBank/DDBJ whole genome shotgun (WGS) entry which is preliminary data.</text>
</comment>
<evidence type="ECO:0000313" key="5">
    <source>
        <dbReference type="Proteomes" id="UP001324427"/>
    </source>
</evidence>
<dbReference type="Gene3D" id="3.30.40.10">
    <property type="entry name" value="Zinc/RING finger domain, C3HC4 (zinc finger)"/>
    <property type="match status" value="1"/>
</dbReference>
<dbReference type="GO" id="GO:0008270">
    <property type="term" value="F:zinc ion binding"/>
    <property type="evidence" value="ECO:0007669"/>
    <property type="project" value="UniProtKB-KW"/>
</dbReference>
<dbReference type="SMART" id="SM00184">
    <property type="entry name" value="RING"/>
    <property type="match status" value="1"/>
</dbReference>
<feature type="transmembrane region" description="Helical" evidence="2">
    <location>
        <begin position="244"/>
        <end position="264"/>
    </location>
</feature>
<keyword evidence="1" id="KW-0479">Metal-binding</keyword>
<keyword evidence="2" id="KW-0812">Transmembrane</keyword>
<dbReference type="AlphaFoldDB" id="A0AAV9J4T9"/>
<protein>
    <recommendedName>
        <fullName evidence="3">RING-type domain-containing protein</fullName>
    </recommendedName>
</protein>